<comment type="similarity">
    <text evidence="2">Belongs to the protease inhibitor I35 (TIMP) family.</text>
</comment>
<keyword evidence="6 10" id="KW-0479">Metal-binding</keyword>
<dbReference type="GO" id="GO:0002020">
    <property type="term" value="F:protease binding"/>
    <property type="evidence" value="ECO:0007669"/>
    <property type="project" value="TreeGrafter"/>
</dbReference>
<keyword evidence="7 10" id="KW-0862">Zinc</keyword>
<evidence type="ECO:0000259" key="13">
    <source>
        <dbReference type="PROSITE" id="PS50189"/>
    </source>
</evidence>
<feature type="disulfide bond" evidence="11">
    <location>
        <begin position="24"/>
        <end position="90"/>
    </location>
</feature>
<evidence type="ECO:0000256" key="1">
    <source>
        <dbReference type="ARBA" id="ARBA00004613"/>
    </source>
</evidence>
<dbReference type="Gene3D" id="2.40.50.120">
    <property type="match status" value="1"/>
</dbReference>
<evidence type="ECO:0000256" key="7">
    <source>
        <dbReference type="ARBA" id="ARBA00022833"/>
    </source>
</evidence>
<keyword evidence="4" id="KW-0483">Metalloprotease inhibitor</keyword>
<dbReference type="GO" id="GO:0005615">
    <property type="term" value="C:extracellular space"/>
    <property type="evidence" value="ECO:0007669"/>
    <property type="project" value="TreeGrafter"/>
</dbReference>
<evidence type="ECO:0000256" key="5">
    <source>
        <dbReference type="ARBA" id="ARBA00022690"/>
    </source>
</evidence>
<dbReference type="SMART" id="SM00206">
    <property type="entry name" value="NTR"/>
    <property type="match status" value="1"/>
</dbReference>
<keyword evidence="3" id="KW-0964">Secreted</keyword>
<keyword evidence="5" id="KW-0646">Protease inhibitor</keyword>
<dbReference type="Pfam" id="PF00965">
    <property type="entry name" value="TIMP"/>
    <property type="match status" value="1"/>
</dbReference>
<dbReference type="PROSITE" id="PS00288">
    <property type="entry name" value="TIMP"/>
    <property type="match status" value="1"/>
</dbReference>
<sequence length="223" mass="25532">MQSNVCILTVTTVILLYVTVAYGCSCVPTHPQAQFCNSQFVILARVKREFTHNDTRVYKVRIRKEFKMTEKAQVALKSGRLLTSLWDSMCGVKLETGKVYAIGGRIISLKAHINMCGLVEKWDELSQRQRKGLNRMYKQGCTCGIKRCRPPHCQKTRDFCTWSTLSFDKQVDCQRMQGICLRSATDKCHWARNKIQTACMRNSTKPRKSTTIRPPLTISLWSG</sequence>
<feature type="domain" description="NTR" evidence="13">
    <location>
        <begin position="24"/>
        <end position="141"/>
    </location>
</feature>
<keyword evidence="12" id="KW-0732">Signal</keyword>
<dbReference type="InterPro" id="IPR001134">
    <property type="entry name" value="Netrin_domain"/>
</dbReference>
<keyword evidence="9" id="KW-0481">Metalloenzyme inhibitor</keyword>
<evidence type="ECO:0000256" key="4">
    <source>
        <dbReference type="ARBA" id="ARBA00022608"/>
    </source>
</evidence>
<dbReference type="SUPFAM" id="SSF50242">
    <property type="entry name" value="TIMP-like"/>
    <property type="match status" value="1"/>
</dbReference>
<evidence type="ECO:0000256" key="3">
    <source>
        <dbReference type="ARBA" id="ARBA00022525"/>
    </source>
</evidence>
<evidence type="ECO:0000256" key="6">
    <source>
        <dbReference type="ARBA" id="ARBA00022723"/>
    </source>
</evidence>
<dbReference type="InterPro" id="IPR030490">
    <property type="entry name" value="TIMP_CS"/>
</dbReference>
<dbReference type="AlphaFoldDB" id="A0A1Y1LMN0"/>
<dbReference type="PANTHER" id="PTHR11844">
    <property type="entry name" value="METALLOPROTEASE INHIBITOR"/>
    <property type="match status" value="1"/>
</dbReference>
<evidence type="ECO:0000256" key="12">
    <source>
        <dbReference type="SAM" id="SignalP"/>
    </source>
</evidence>
<feature type="disulfide bond" evidence="11">
    <location>
        <begin position="160"/>
        <end position="180"/>
    </location>
</feature>
<evidence type="ECO:0000256" key="11">
    <source>
        <dbReference type="PIRSR" id="PIRSR601820-3"/>
    </source>
</evidence>
<dbReference type="InterPro" id="IPR027465">
    <property type="entry name" value="TIMP_C"/>
</dbReference>
<proteinExistence type="inferred from homology"/>
<evidence type="ECO:0000256" key="10">
    <source>
        <dbReference type="PIRSR" id="PIRSR601820-1"/>
    </source>
</evidence>
<dbReference type="PANTHER" id="PTHR11844:SF33">
    <property type="entry name" value="TISSUE INHIBITOR OF METALLOPROTEINASE"/>
    <property type="match status" value="1"/>
</dbReference>
<accession>A0A1Y1LMN0</accession>
<evidence type="ECO:0000256" key="9">
    <source>
        <dbReference type="ARBA" id="ARBA00023215"/>
    </source>
</evidence>
<dbReference type="PROSITE" id="PS50189">
    <property type="entry name" value="NTR"/>
    <property type="match status" value="1"/>
</dbReference>
<protein>
    <recommendedName>
        <fullName evidence="13">NTR domain-containing protein</fullName>
    </recommendedName>
</protein>
<comment type="subcellular location">
    <subcellularLocation>
        <location evidence="1">Secreted</location>
    </subcellularLocation>
</comment>
<reference evidence="14" key="1">
    <citation type="journal article" date="2016" name="Sci. Rep.">
        <title>Molecular characterization of firefly nuptial gifts: a multi-omics approach sheds light on postcopulatory sexual selection.</title>
        <authorList>
            <person name="Al-Wathiqui N."/>
            <person name="Fallon T.R."/>
            <person name="South A."/>
            <person name="Weng J.K."/>
            <person name="Lewis S.M."/>
        </authorList>
    </citation>
    <scope>NUCLEOTIDE SEQUENCE</scope>
</reference>
<feature type="disulfide bond" evidence="11">
    <location>
        <begin position="26"/>
        <end position="116"/>
    </location>
</feature>
<dbReference type="GO" id="GO:0031012">
    <property type="term" value="C:extracellular matrix"/>
    <property type="evidence" value="ECO:0007669"/>
    <property type="project" value="TreeGrafter"/>
</dbReference>
<feature type="disulfide bond" evidence="11">
    <location>
        <begin position="148"/>
        <end position="153"/>
    </location>
</feature>
<feature type="binding site" evidence="10">
    <location>
        <position position="24"/>
    </location>
    <ligand>
        <name>Zn(2+)</name>
        <dbReference type="ChEBI" id="CHEBI:29105"/>
        <note>ligand shared with metalloproteinase partner</note>
    </ligand>
</feature>
<organism evidence="14">
    <name type="scientific">Photinus pyralis</name>
    <name type="common">Common eastern firefly</name>
    <name type="synonym">Lampyris pyralis</name>
    <dbReference type="NCBI Taxonomy" id="7054"/>
    <lineage>
        <taxon>Eukaryota</taxon>
        <taxon>Metazoa</taxon>
        <taxon>Ecdysozoa</taxon>
        <taxon>Arthropoda</taxon>
        <taxon>Hexapoda</taxon>
        <taxon>Insecta</taxon>
        <taxon>Pterygota</taxon>
        <taxon>Neoptera</taxon>
        <taxon>Endopterygota</taxon>
        <taxon>Coleoptera</taxon>
        <taxon>Polyphaga</taxon>
        <taxon>Elateriformia</taxon>
        <taxon>Elateroidea</taxon>
        <taxon>Lampyridae</taxon>
        <taxon>Lampyrinae</taxon>
        <taxon>Photinus</taxon>
    </lineage>
</organism>
<evidence type="ECO:0000313" key="14">
    <source>
        <dbReference type="EMBL" id="JAV73610.1"/>
    </source>
</evidence>
<dbReference type="GO" id="GO:0046872">
    <property type="term" value="F:metal ion binding"/>
    <property type="evidence" value="ECO:0007669"/>
    <property type="project" value="UniProtKB-KW"/>
</dbReference>
<dbReference type="InterPro" id="IPR008993">
    <property type="entry name" value="TIMP-like_OB-fold"/>
</dbReference>
<feature type="signal peptide" evidence="12">
    <location>
        <begin position="1"/>
        <end position="23"/>
    </location>
</feature>
<dbReference type="GO" id="GO:0051045">
    <property type="term" value="P:negative regulation of membrane protein ectodomain proteolysis"/>
    <property type="evidence" value="ECO:0007669"/>
    <property type="project" value="TreeGrafter"/>
</dbReference>
<name>A0A1Y1LMN0_PHOPY</name>
<dbReference type="GO" id="GO:0008191">
    <property type="term" value="F:metalloendopeptidase inhibitor activity"/>
    <property type="evidence" value="ECO:0007669"/>
    <property type="project" value="InterPro"/>
</dbReference>
<evidence type="ECO:0000256" key="2">
    <source>
        <dbReference type="ARBA" id="ARBA00011027"/>
    </source>
</evidence>
<feature type="disulfide bond" evidence="11">
    <location>
        <begin position="36"/>
        <end position="141"/>
    </location>
</feature>
<feature type="disulfide bond" evidence="11">
    <location>
        <begin position="143"/>
        <end position="188"/>
    </location>
</feature>
<feature type="chain" id="PRO_5013163773" description="NTR domain-containing protein" evidence="12">
    <location>
        <begin position="24"/>
        <end position="223"/>
    </location>
</feature>
<dbReference type="EMBL" id="GEZM01054493">
    <property type="protein sequence ID" value="JAV73610.1"/>
    <property type="molecule type" value="Transcribed_RNA"/>
</dbReference>
<dbReference type="InterPro" id="IPR001820">
    <property type="entry name" value="TIMP"/>
</dbReference>
<evidence type="ECO:0000256" key="8">
    <source>
        <dbReference type="ARBA" id="ARBA00023157"/>
    </source>
</evidence>
<dbReference type="Gene3D" id="3.90.370.10">
    <property type="entry name" value="Tissue inhibitor of metalloproteinase-1. Chain B, domain 1"/>
    <property type="match status" value="1"/>
</dbReference>
<keyword evidence="8 11" id="KW-1015">Disulfide bond</keyword>